<evidence type="ECO:0000313" key="2">
    <source>
        <dbReference type="Proteomes" id="UP000185151"/>
    </source>
</evidence>
<sequence length="476" mass="54008">MIRQTNGRVTGETLARLPHESTFSVAARIMWLNTLPFGQFAKLCGVSSVRKSFWTDSSWIDLHIDLLMGWSKGEASGRSDARWLSAFSPNVWFIDRLRICPECAGALYHSIWYQWKALDCCPLHGCALVETCWRCGHEFGMYEFDRAILRLPYECVHCSASLTPGNLPSVRAHVELRKSTDLGRIFASCLKRHKRAVHRMIPLGPFAELVNKRAIDQWWGTSEMIFQIARSLSADEQDGIMPKPKLSWLLWADENNASASVADGSTNRYPNRHLEEADLIYMETLSDLKLWLTGAYGHMVPDEPYPSLIGEDGLLLRDAAPPAVMAYMLLRGAWEGDKPKGLHSPIGNARVVRWRSASARIWPTTLSGRGWEAVFLSTFAAFYWRLNGTRPKYADFSAEAGFDTYFQYQVSPVLRISATVFPEVEGLPLRHFDPPRLRLRDALVLLRNANRHNRKLETDFRALLNPGFDEYGGGRI</sequence>
<reference evidence="1 2" key="1">
    <citation type="submission" date="2016-11" db="EMBL/GenBank/DDBJ databases">
        <authorList>
            <person name="Jaros S."/>
            <person name="Januszkiewicz K."/>
            <person name="Wedrychowicz H."/>
        </authorList>
    </citation>
    <scope>NUCLEOTIDE SEQUENCE [LARGE SCALE GENOMIC DNA]</scope>
    <source>
        <strain evidence="1 2">GAS95</strain>
    </source>
</reference>
<dbReference type="Proteomes" id="UP000185151">
    <property type="component" value="Unassembled WGS sequence"/>
</dbReference>
<evidence type="ECO:0000313" key="1">
    <source>
        <dbReference type="EMBL" id="SIO28416.1"/>
    </source>
</evidence>
<organism evidence="1 2">
    <name type="scientific">Paraburkholderia phenazinium</name>
    <dbReference type="NCBI Taxonomy" id="60549"/>
    <lineage>
        <taxon>Bacteria</taxon>
        <taxon>Pseudomonadati</taxon>
        <taxon>Pseudomonadota</taxon>
        <taxon>Betaproteobacteria</taxon>
        <taxon>Burkholderiales</taxon>
        <taxon>Burkholderiaceae</taxon>
        <taxon>Paraburkholderia</taxon>
    </lineage>
</organism>
<gene>
    <name evidence="1" type="ORF">SAMN05444165_1931</name>
</gene>
<name>A0A1N6I8R9_9BURK</name>
<dbReference type="AlphaFoldDB" id="A0A1N6I8R9"/>
<dbReference type="EMBL" id="FSRU01000001">
    <property type="protein sequence ID" value="SIO28416.1"/>
    <property type="molecule type" value="Genomic_DNA"/>
</dbReference>
<proteinExistence type="predicted"/>
<accession>A0A1N6I8R9</accession>
<evidence type="ECO:0008006" key="3">
    <source>
        <dbReference type="Google" id="ProtNLM"/>
    </source>
</evidence>
<keyword evidence="2" id="KW-1185">Reference proteome</keyword>
<protein>
    <recommendedName>
        <fullName evidence="3">TniQ protein</fullName>
    </recommendedName>
</protein>